<accession>A0A6A7AGP4</accession>
<organism evidence="1 2">
    <name type="scientific">Ophiobolus disseminans</name>
    <dbReference type="NCBI Taxonomy" id="1469910"/>
    <lineage>
        <taxon>Eukaryota</taxon>
        <taxon>Fungi</taxon>
        <taxon>Dikarya</taxon>
        <taxon>Ascomycota</taxon>
        <taxon>Pezizomycotina</taxon>
        <taxon>Dothideomycetes</taxon>
        <taxon>Pleosporomycetidae</taxon>
        <taxon>Pleosporales</taxon>
        <taxon>Pleosporineae</taxon>
        <taxon>Phaeosphaeriaceae</taxon>
        <taxon>Ophiobolus</taxon>
    </lineage>
</organism>
<sequence length="69" mass="8249">MILIGHKHHKDRKSLRTCRYPFENRTDWEVLVQRALEAKVICNKNIGWAELEMALLPPEKFPNRYKDEA</sequence>
<evidence type="ECO:0000313" key="2">
    <source>
        <dbReference type="Proteomes" id="UP000799424"/>
    </source>
</evidence>
<name>A0A6A7AGP4_9PLEO</name>
<reference evidence="1" key="1">
    <citation type="journal article" date="2020" name="Stud. Mycol.">
        <title>101 Dothideomycetes genomes: a test case for predicting lifestyles and emergence of pathogens.</title>
        <authorList>
            <person name="Haridas S."/>
            <person name="Albert R."/>
            <person name="Binder M."/>
            <person name="Bloem J."/>
            <person name="Labutti K."/>
            <person name="Salamov A."/>
            <person name="Andreopoulos B."/>
            <person name="Baker S."/>
            <person name="Barry K."/>
            <person name="Bills G."/>
            <person name="Bluhm B."/>
            <person name="Cannon C."/>
            <person name="Castanera R."/>
            <person name="Culley D."/>
            <person name="Daum C."/>
            <person name="Ezra D."/>
            <person name="Gonzalez J."/>
            <person name="Henrissat B."/>
            <person name="Kuo A."/>
            <person name="Liang C."/>
            <person name="Lipzen A."/>
            <person name="Lutzoni F."/>
            <person name="Magnuson J."/>
            <person name="Mondo S."/>
            <person name="Nolan M."/>
            <person name="Ohm R."/>
            <person name="Pangilinan J."/>
            <person name="Park H.-J."/>
            <person name="Ramirez L."/>
            <person name="Alfaro M."/>
            <person name="Sun H."/>
            <person name="Tritt A."/>
            <person name="Yoshinaga Y."/>
            <person name="Zwiers L.-H."/>
            <person name="Turgeon B."/>
            <person name="Goodwin S."/>
            <person name="Spatafora J."/>
            <person name="Crous P."/>
            <person name="Grigoriev I."/>
        </authorList>
    </citation>
    <scope>NUCLEOTIDE SEQUENCE</scope>
    <source>
        <strain evidence="1">CBS 113818</strain>
    </source>
</reference>
<evidence type="ECO:0000313" key="1">
    <source>
        <dbReference type="EMBL" id="KAF2831888.1"/>
    </source>
</evidence>
<dbReference type="Proteomes" id="UP000799424">
    <property type="component" value="Unassembled WGS sequence"/>
</dbReference>
<gene>
    <name evidence="1" type="ORF">CC86DRAFT_400673</name>
</gene>
<proteinExistence type="predicted"/>
<keyword evidence="2" id="KW-1185">Reference proteome</keyword>
<dbReference type="OrthoDB" id="3694901at2759"/>
<protein>
    <submittedName>
        <fullName evidence="1">Uncharacterized protein</fullName>
    </submittedName>
</protein>
<dbReference type="AlphaFoldDB" id="A0A6A7AGP4"/>
<dbReference type="EMBL" id="MU006217">
    <property type="protein sequence ID" value="KAF2831888.1"/>
    <property type="molecule type" value="Genomic_DNA"/>
</dbReference>